<protein>
    <submittedName>
        <fullName evidence="2">Uncharacterized protein</fullName>
    </submittedName>
</protein>
<evidence type="ECO:0000313" key="2">
    <source>
        <dbReference type="EMBL" id="RNA08688.1"/>
    </source>
</evidence>
<keyword evidence="1" id="KW-0472">Membrane</keyword>
<evidence type="ECO:0000256" key="1">
    <source>
        <dbReference type="SAM" id="Phobius"/>
    </source>
</evidence>
<keyword evidence="1" id="KW-0812">Transmembrane</keyword>
<sequence length="69" mass="8357">MNFNNRDYFLDEIKVFELVCHGAKKAHVLFFWYLLVSNFTVTSSGLLEKDERMMNFFFQKLRDIKQDIN</sequence>
<evidence type="ECO:0000313" key="3">
    <source>
        <dbReference type="Proteomes" id="UP000276133"/>
    </source>
</evidence>
<keyword evidence="3" id="KW-1185">Reference proteome</keyword>
<gene>
    <name evidence="2" type="ORF">BpHYR1_051342</name>
</gene>
<accession>A0A3M7QCK7</accession>
<dbReference type="Proteomes" id="UP000276133">
    <property type="component" value="Unassembled WGS sequence"/>
</dbReference>
<dbReference type="AlphaFoldDB" id="A0A3M7QCK7"/>
<keyword evidence="1" id="KW-1133">Transmembrane helix</keyword>
<comment type="caution">
    <text evidence="2">The sequence shown here is derived from an EMBL/GenBank/DDBJ whole genome shotgun (WGS) entry which is preliminary data.</text>
</comment>
<name>A0A3M7QCK7_BRAPC</name>
<reference evidence="2 3" key="1">
    <citation type="journal article" date="2018" name="Sci. Rep.">
        <title>Genomic signatures of local adaptation to the degree of environmental predictability in rotifers.</title>
        <authorList>
            <person name="Franch-Gras L."/>
            <person name="Hahn C."/>
            <person name="Garcia-Roger E.M."/>
            <person name="Carmona M.J."/>
            <person name="Serra M."/>
            <person name="Gomez A."/>
        </authorList>
    </citation>
    <scope>NUCLEOTIDE SEQUENCE [LARGE SCALE GENOMIC DNA]</scope>
    <source>
        <strain evidence="2">HYR1</strain>
    </source>
</reference>
<organism evidence="2 3">
    <name type="scientific">Brachionus plicatilis</name>
    <name type="common">Marine rotifer</name>
    <name type="synonym">Brachionus muelleri</name>
    <dbReference type="NCBI Taxonomy" id="10195"/>
    <lineage>
        <taxon>Eukaryota</taxon>
        <taxon>Metazoa</taxon>
        <taxon>Spiralia</taxon>
        <taxon>Gnathifera</taxon>
        <taxon>Rotifera</taxon>
        <taxon>Eurotatoria</taxon>
        <taxon>Monogononta</taxon>
        <taxon>Pseudotrocha</taxon>
        <taxon>Ploima</taxon>
        <taxon>Brachionidae</taxon>
        <taxon>Brachionus</taxon>
    </lineage>
</organism>
<feature type="transmembrane region" description="Helical" evidence="1">
    <location>
        <begin position="30"/>
        <end position="47"/>
    </location>
</feature>
<proteinExistence type="predicted"/>
<dbReference type="EMBL" id="REGN01006660">
    <property type="protein sequence ID" value="RNA08688.1"/>
    <property type="molecule type" value="Genomic_DNA"/>
</dbReference>